<proteinExistence type="predicted"/>
<sequence>MLADRARLLTPEIGEGYVGVPLRNLDHLGAARLGGLRGHVPGALPMPDHGKPLELFHASAHTRERAAQSPPAQTGTYRAVEGTGRNGLWRETGETGCGGRPAKRAVDGTRTKNVPWRETLPSWLWTRDNDGTGDRVSACHPGR</sequence>
<dbReference type="Proteomes" id="UP000609879">
    <property type="component" value="Unassembled WGS sequence"/>
</dbReference>
<feature type="region of interest" description="Disordered" evidence="1">
    <location>
        <begin position="62"/>
        <end position="109"/>
    </location>
</feature>
<accession>A0ABQ3YIA0</accession>
<evidence type="ECO:0000313" key="2">
    <source>
        <dbReference type="EMBL" id="GID79722.1"/>
    </source>
</evidence>
<evidence type="ECO:0000313" key="3">
    <source>
        <dbReference type="Proteomes" id="UP000609879"/>
    </source>
</evidence>
<reference evidence="2 3" key="1">
    <citation type="submission" date="2021-01" db="EMBL/GenBank/DDBJ databases">
        <title>Whole genome shotgun sequence of Actinoplanes deccanensis NBRC 13994.</title>
        <authorList>
            <person name="Komaki H."/>
            <person name="Tamura T."/>
        </authorList>
    </citation>
    <scope>NUCLEOTIDE SEQUENCE [LARGE SCALE GENOMIC DNA]</scope>
    <source>
        <strain evidence="2 3">NBRC 13994</strain>
    </source>
</reference>
<comment type="caution">
    <text evidence="2">The sequence shown here is derived from an EMBL/GenBank/DDBJ whole genome shotgun (WGS) entry which is preliminary data.</text>
</comment>
<organism evidence="2 3">
    <name type="scientific">Paractinoplanes deccanensis</name>
    <dbReference type="NCBI Taxonomy" id="113561"/>
    <lineage>
        <taxon>Bacteria</taxon>
        <taxon>Bacillati</taxon>
        <taxon>Actinomycetota</taxon>
        <taxon>Actinomycetes</taxon>
        <taxon>Micromonosporales</taxon>
        <taxon>Micromonosporaceae</taxon>
        <taxon>Paractinoplanes</taxon>
    </lineage>
</organism>
<evidence type="ECO:0000256" key="1">
    <source>
        <dbReference type="SAM" id="MobiDB-lite"/>
    </source>
</evidence>
<keyword evidence="3" id="KW-1185">Reference proteome</keyword>
<name>A0ABQ3YIA0_9ACTN</name>
<dbReference type="EMBL" id="BOMI01000176">
    <property type="protein sequence ID" value="GID79722.1"/>
    <property type="molecule type" value="Genomic_DNA"/>
</dbReference>
<protein>
    <submittedName>
        <fullName evidence="2">Uncharacterized protein</fullName>
    </submittedName>
</protein>
<gene>
    <name evidence="2" type="ORF">Ade02nite_83630</name>
</gene>